<reference evidence="7" key="1">
    <citation type="submission" date="2022-01" db="EMBL/GenBank/DDBJ databases">
        <authorList>
            <person name="King R."/>
        </authorList>
    </citation>
    <scope>NUCLEOTIDE SEQUENCE</scope>
</reference>
<evidence type="ECO:0000256" key="1">
    <source>
        <dbReference type="ARBA" id="ARBA00022723"/>
    </source>
</evidence>
<evidence type="ECO:0000313" key="7">
    <source>
        <dbReference type="EMBL" id="CAH1105913.1"/>
    </source>
</evidence>
<evidence type="ECO:0000256" key="3">
    <source>
        <dbReference type="ARBA" id="ARBA00022771"/>
    </source>
</evidence>
<dbReference type="Proteomes" id="UP001153636">
    <property type="component" value="Chromosome 2"/>
</dbReference>
<keyword evidence="1" id="KW-0479">Metal-binding</keyword>
<dbReference type="Gene3D" id="3.30.160.60">
    <property type="entry name" value="Classic Zinc Finger"/>
    <property type="match status" value="2"/>
</dbReference>
<dbReference type="GO" id="GO:0008270">
    <property type="term" value="F:zinc ion binding"/>
    <property type="evidence" value="ECO:0007669"/>
    <property type="project" value="UniProtKB-KW"/>
</dbReference>
<feature type="domain" description="C2H2-type" evidence="6">
    <location>
        <begin position="235"/>
        <end position="262"/>
    </location>
</feature>
<feature type="domain" description="C2H2-type" evidence="6">
    <location>
        <begin position="121"/>
        <end position="148"/>
    </location>
</feature>
<keyword evidence="3 5" id="KW-0863">Zinc-finger</keyword>
<name>A0A9P0CTF1_9CUCU</name>
<dbReference type="Pfam" id="PF00096">
    <property type="entry name" value="zf-C2H2"/>
    <property type="match status" value="2"/>
</dbReference>
<dbReference type="OrthoDB" id="10004641at2759"/>
<dbReference type="PROSITE" id="PS00028">
    <property type="entry name" value="ZINC_FINGER_C2H2_1"/>
    <property type="match status" value="1"/>
</dbReference>
<dbReference type="SUPFAM" id="SSF57667">
    <property type="entry name" value="beta-beta-alpha zinc fingers"/>
    <property type="match status" value="2"/>
</dbReference>
<dbReference type="GO" id="GO:0005634">
    <property type="term" value="C:nucleus"/>
    <property type="evidence" value="ECO:0007669"/>
    <property type="project" value="TreeGrafter"/>
</dbReference>
<keyword evidence="4" id="KW-0862">Zinc</keyword>
<dbReference type="EMBL" id="OV651814">
    <property type="protein sequence ID" value="CAH1105913.1"/>
    <property type="molecule type" value="Genomic_DNA"/>
</dbReference>
<keyword evidence="8" id="KW-1185">Reference proteome</keyword>
<dbReference type="AlphaFoldDB" id="A0A9P0CTF1"/>
<dbReference type="PROSITE" id="PS50157">
    <property type="entry name" value="ZINC_FINGER_C2H2_2"/>
    <property type="match status" value="2"/>
</dbReference>
<evidence type="ECO:0000256" key="5">
    <source>
        <dbReference type="PROSITE-ProRule" id="PRU00042"/>
    </source>
</evidence>
<dbReference type="GO" id="GO:0000977">
    <property type="term" value="F:RNA polymerase II transcription regulatory region sequence-specific DNA binding"/>
    <property type="evidence" value="ECO:0007669"/>
    <property type="project" value="TreeGrafter"/>
</dbReference>
<accession>A0A9P0CTF1</accession>
<organism evidence="7 8">
    <name type="scientific">Psylliodes chrysocephalus</name>
    <dbReference type="NCBI Taxonomy" id="3402493"/>
    <lineage>
        <taxon>Eukaryota</taxon>
        <taxon>Metazoa</taxon>
        <taxon>Ecdysozoa</taxon>
        <taxon>Arthropoda</taxon>
        <taxon>Hexapoda</taxon>
        <taxon>Insecta</taxon>
        <taxon>Pterygota</taxon>
        <taxon>Neoptera</taxon>
        <taxon>Endopterygota</taxon>
        <taxon>Coleoptera</taxon>
        <taxon>Polyphaga</taxon>
        <taxon>Cucujiformia</taxon>
        <taxon>Chrysomeloidea</taxon>
        <taxon>Chrysomelidae</taxon>
        <taxon>Galerucinae</taxon>
        <taxon>Alticini</taxon>
        <taxon>Psylliodes</taxon>
    </lineage>
</organism>
<evidence type="ECO:0000259" key="6">
    <source>
        <dbReference type="PROSITE" id="PS50157"/>
    </source>
</evidence>
<dbReference type="PANTHER" id="PTHR24409:SF295">
    <property type="entry name" value="AZ2-RELATED"/>
    <property type="match status" value="1"/>
</dbReference>
<keyword evidence="2" id="KW-0677">Repeat</keyword>
<protein>
    <recommendedName>
        <fullName evidence="6">C2H2-type domain-containing protein</fullName>
    </recommendedName>
</protein>
<dbReference type="SMART" id="SM00355">
    <property type="entry name" value="ZnF_C2H2"/>
    <property type="match status" value="4"/>
</dbReference>
<evidence type="ECO:0000256" key="4">
    <source>
        <dbReference type="ARBA" id="ARBA00022833"/>
    </source>
</evidence>
<evidence type="ECO:0000256" key="2">
    <source>
        <dbReference type="ARBA" id="ARBA00022737"/>
    </source>
</evidence>
<dbReference type="GO" id="GO:0000981">
    <property type="term" value="F:DNA-binding transcription factor activity, RNA polymerase II-specific"/>
    <property type="evidence" value="ECO:0007669"/>
    <property type="project" value="TreeGrafter"/>
</dbReference>
<evidence type="ECO:0000313" key="8">
    <source>
        <dbReference type="Proteomes" id="UP001153636"/>
    </source>
</evidence>
<dbReference type="InterPro" id="IPR036236">
    <property type="entry name" value="Znf_C2H2_sf"/>
</dbReference>
<dbReference type="FunFam" id="3.30.160.60:FF:000100">
    <property type="entry name" value="Zinc finger 45-like"/>
    <property type="match status" value="1"/>
</dbReference>
<proteinExistence type="predicted"/>
<gene>
    <name evidence="7" type="ORF">PSYICH_LOCUS7191</name>
</gene>
<dbReference type="PANTHER" id="PTHR24409">
    <property type="entry name" value="ZINC FINGER PROTEIN 142"/>
    <property type="match status" value="1"/>
</dbReference>
<sequence>MVILYVVNVTRNTNGKVPYNDIRNTKFERMAFKLDTFIRKVKRLEQHMLLNKNDEKDVISFDNFDNIFPINSKDELKIFDTRLEMEEGFYKKIEQPILNLALSLVPSQLFLVNTIIFLEQYTCIQCGRSYNRKSNLKRHLRVECGRDPLVKCHICNANFKYFHVLRRHLNFVHGLQSKDVEENMVANILGRRSDDGEFISIPKNWRILKSALLQPKYSPSKEENHLQAHQVGSGFVCGNCGRTYKLKSSLRNHRKWECGKDPQFSCPFCEYKAKQKMHINRHIDRMHKKEISTVAYDDIENEKSMDKGWMNMSGGSIIGDGSFEKNGDVLKEKVMDK</sequence>
<dbReference type="InterPro" id="IPR013087">
    <property type="entry name" value="Znf_C2H2_type"/>
</dbReference>